<keyword evidence="3" id="KW-1185">Reference proteome</keyword>
<dbReference type="OrthoDB" id="9792335at2"/>
<dbReference type="PANTHER" id="PTHR43808">
    <property type="entry name" value="ACETYLORNITHINE DEACETYLASE"/>
    <property type="match status" value="1"/>
</dbReference>
<name>U4TUT4_9LACO</name>
<evidence type="ECO:0000313" key="3">
    <source>
        <dbReference type="Proteomes" id="UP000030647"/>
    </source>
</evidence>
<evidence type="ECO:0000256" key="1">
    <source>
        <dbReference type="ARBA" id="ARBA00022833"/>
    </source>
</evidence>
<proteinExistence type="predicted"/>
<dbReference type="PANTHER" id="PTHR43808:SF8">
    <property type="entry name" value="PEPTIDASE M20 DIMERISATION DOMAIN-CONTAINING PROTEIN"/>
    <property type="match status" value="1"/>
</dbReference>
<evidence type="ECO:0000313" key="2">
    <source>
        <dbReference type="EMBL" id="ERL65187.1"/>
    </source>
</evidence>
<dbReference type="InterPro" id="IPR002933">
    <property type="entry name" value="Peptidase_M20"/>
</dbReference>
<accession>U4TUT4</accession>
<sequence length="284" mass="30008">MRLSDYNQILKDLVAISGTDGRDAVAYIARLLGKHHIPVHRVVCSGGQMNLVAEIGNSRGPVLGFAAHTGIAAAVPADDPPRAQVQDGKLYGPGVADMKAGLAAGLIALIQLHDAGVILNGCVRLLATAGRAISAQGMQTLAEHGYLDDITGVIIGEPSTVTKACQTQPVAALADDIQAVVTAGAVPAGRQHFVIAAQRTTSTRLVNLAQQLGEKHLKQPLPVINGAADIDVQPIVDRNPDIEAVVTGPGSWTSPDHAEYVDLALYHRYINFYIDLYKHYLAML</sequence>
<dbReference type="AlphaFoldDB" id="U4TUT4"/>
<dbReference type="Gene3D" id="3.40.630.10">
    <property type="entry name" value="Zn peptidases"/>
    <property type="match status" value="1"/>
</dbReference>
<dbReference type="EMBL" id="KI271588">
    <property type="protein sequence ID" value="ERL65187.1"/>
    <property type="molecule type" value="Genomic_DNA"/>
</dbReference>
<dbReference type="Pfam" id="PF01546">
    <property type="entry name" value="Peptidase_M20"/>
    <property type="match status" value="1"/>
</dbReference>
<gene>
    <name evidence="2" type="primary">dapE</name>
    <name evidence="2" type="ORF">L248_2862</name>
</gene>
<dbReference type="Proteomes" id="UP000030647">
    <property type="component" value="Unassembled WGS sequence"/>
</dbReference>
<protein>
    <submittedName>
        <fullName evidence="2">DapE</fullName>
    </submittedName>
</protein>
<organism evidence="2 3">
    <name type="scientific">Schleiferilactobacillus shenzhenensis LY-73</name>
    <dbReference type="NCBI Taxonomy" id="1231336"/>
    <lineage>
        <taxon>Bacteria</taxon>
        <taxon>Bacillati</taxon>
        <taxon>Bacillota</taxon>
        <taxon>Bacilli</taxon>
        <taxon>Lactobacillales</taxon>
        <taxon>Lactobacillaceae</taxon>
        <taxon>Schleiferilactobacillus</taxon>
    </lineage>
</organism>
<dbReference type="GO" id="GO:0016787">
    <property type="term" value="F:hydrolase activity"/>
    <property type="evidence" value="ECO:0007669"/>
    <property type="project" value="InterPro"/>
</dbReference>
<dbReference type="HOGENOM" id="CLU_979311_0_0_9"/>
<dbReference type="eggNOG" id="COG0624">
    <property type="taxonomic scope" value="Bacteria"/>
</dbReference>
<dbReference type="SUPFAM" id="SSF53187">
    <property type="entry name" value="Zn-dependent exopeptidases"/>
    <property type="match status" value="1"/>
</dbReference>
<dbReference type="STRING" id="1231336.L248_2862"/>
<reference evidence="3" key="1">
    <citation type="journal article" date="2013" name="Genome Announc.">
        <title>Whole-Genome Sequencing of Lactobacillus shenzhenensis Strain LY-73T.</title>
        <authorList>
            <person name="Lin Z."/>
            <person name="Liu Z."/>
            <person name="Yang R."/>
            <person name="Zou Y."/>
            <person name="Wan D."/>
            <person name="Chen J."/>
            <person name="Guo M."/>
            <person name="Zhao J."/>
            <person name="Fang C."/>
            <person name="Yang R."/>
            <person name="Liu F."/>
        </authorList>
    </citation>
    <scope>NUCLEOTIDE SEQUENCE [LARGE SCALE GENOMIC DNA]</scope>
    <source>
        <strain evidence="3">LY-73</strain>
    </source>
</reference>
<dbReference type="InterPro" id="IPR050072">
    <property type="entry name" value="Peptidase_M20A"/>
</dbReference>
<keyword evidence="1" id="KW-0862">Zinc</keyword>
<dbReference type="RefSeq" id="WP_022529447.1">
    <property type="nucleotide sequence ID" value="NZ_KI271588.1"/>
</dbReference>